<sequence>MLSGCILLYLHVFVVNCLPYEQEDIVDVKVLNVGEELKQETLPLQMGHCRYQLRGLKASMWYEVKISYPASIPASFSLQLQRDKSYIGSNMKRRLLNTEKLIFKADYNLLSEHSEVHVLLTVEPGGVVAKPHVQERQYVIFNIVCDELSLVSPPKVWLVCLTSERSIHFNFPLQNPVIWVSENPVQIMAGTGSSMLYSFLLFIIVLSLQEMYRAKLASSELFTILGGLISSLIFLVLLTFIGNFQESCGMRTGWGAVLLAESVALVAASTVHRVCITTCFLFSAGLLYEVNKLSGMMLQKNEAKVKRH</sequence>
<accession>A0ACC2MQG7</accession>
<name>A0ACC2MQG7_PERAE</name>
<comment type="caution">
    <text evidence="1">The sequence shown here is derived from an EMBL/GenBank/DDBJ whole genome shotgun (WGS) entry which is preliminary data.</text>
</comment>
<evidence type="ECO:0000313" key="1">
    <source>
        <dbReference type="EMBL" id="KAJ8647873.1"/>
    </source>
</evidence>
<gene>
    <name evidence="1" type="ORF">MRB53_000896</name>
</gene>
<dbReference type="EMBL" id="CM056809">
    <property type="protein sequence ID" value="KAJ8647873.1"/>
    <property type="molecule type" value="Genomic_DNA"/>
</dbReference>
<evidence type="ECO:0000313" key="2">
    <source>
        <dbReference type="Proteomes" id="UP001234297"/>
    </source>
</evidence>
<keyword evidence="2" id="KW-1185">Reference proteome</keyword>
<reference evidence="1 2" key="1">
    <citation type="journal article" date="2022" name="Hortic Res">
        <title>A haplotype resolved chromosomal level avocado genome allows analysis of novel avocado genes.</title>
        <authorList>
            <person name="Nath O."/>
            <person name="Fletcher S.J."/>
            <person name="Hayward A."/>
            <person name="Shaw L.M."/>
            <person name="Masouleh A.K."/>
            <person name="Furtado A."/>
            <person name="Henry R.J."/>
            <person name="Mitter N."/>
        </authorList>
    </citation>
    <scope>NUCLEOTIDE SEQUENCE [LARGE SCALE GENOMIC DNA]</scope>
    <source>
        <strain evidence="2">cv. Hass</strain>
    </source>
</reference>
<dbReference type="Proteomes" id="UP001234297">
    <property type="component" value="Chromosome 1"/>
</dbReference>
<proteinExistence type="predicted"/>
<organism evidence="1 2">
    <name type="scientific">Persea americana</name>
    <name type="common">Avocado</name>
    <dbReference type="NCBI Taxonomy" id="3435"/>
    <lineage>
        <taxon>Eukaryota</taxon>
        <taxon>Viridiplantae</taxon>
        <taxon>Streptophyta</taxon>
        <taxon>Embryophyta</taxon>
        <taxon>Tracheophyta</taxon>
        <taxon>Spermatophyta</taxon>
        <taxon>Magnoliopsida</taxon>
        <taxon>Magnoliidae</taxon>
        <taxon>Laurales</taxon>
        <taxon>Lauraceae</taxon>
        <taxon>Persea</taxon>
    </lineage>
</organism>
<protein>
    <submittedName>
        <fullName evidence="1">Uncharacterized protein</fullName>
    </submittedName>
</protein>